<evidence type="ECO:0000256" key="2">
    <source>
        <dbReference type="SAM" id="Phobius"/>
    </source>
</evidence>
<dbReference type="EMBL" id="AP023354">
    <property type="protein sequence ID" value="BCJ27909.1"/>
    <property type="molecule type" value="Genomic_DNA"/>
</dbReference>
<evidence type="ECO:0000313" key="4">
    <source>
        <dbReference type="Proteomes" id="UP000680750"/>
    </source>
</evidence>
<accession>A0A810KZL4</accession>
<keyword evidence="4" id="KW-1185">Reference proteome</keyword>
<dbReference type="Proteomes" id="UP000680750">
    <property type="component" value="Chromosome"/>
</dbReference>
<dbReference type="OrthoDB" id="3745543at2"/>
<keyword evidence="2" id="KW-0472">Membrane</keyword>
<feature type="region of interest" description="Disordered" evidence="1">
    <location>
        <begin position="1"/>
        <end position="44"/>
    </location>
</feature>
<keyword evidence="2" id="KW-1133">Transmembrane helix</keyword>
<proteinExistence type="predicted"/>
<gene>
    <name evidence="3" type="ORF">Asera_20170</name>
</gene>
<feature type="transmembrane region" description="Helical" evidence="2">
    <location>
        <begin position="76"/>
        <end position="98"/>
    </location>
</feature>
<name>A0A810KZL4_9ACTN</name>
<dbReference type="RefSeq" id="WP_157034848.1">
    <property type="nucleotide sequence ID" value="NZ_AP023354.1"/>
</dbReference>
<organism evidence="3 4">
    <name type="scientific">Actinocatenispora sera</name>
    <dbReference type="NCBI Taxonomy" id="390989"/>
    <lineage>
        <taxon>Bacteria</taxon>
        <taxon>Bacillati</taxon>
        <taxon>Actinomycetota</taxon>
        <taxon>Actinomycetes</taxon>
        <taxon>Micromonosporales</taxon>
        <taxon>Micromonosporaceae</taxon>
        <taxon>Actinocatenispora</taxon>
    </lineage>
</organism>
<dbReference type="KEGG" id="aser:Asera_20170"/>
<protein>
    <submittedName>
        <fullName evidence="3">Uncharacterized protein</fullName>
    </submittedName>
</protein>
<keyword evidence="2" id="KW-0812">Transmembrane</keyword>
<evidence type="ECO:0000256" key="1">
    <source>
        <dbReference type="SAM" id="MobiDB-lite"/>
    </source>
</evidence>
<feature type="compositionally biased region" description="Low complexity" evidence="1">
    <location>
        <begin position="18"/>
        <end position="44"/>
    </location>
</feature>
<dbReference type="AlphaFoldDB" id="A0A810KZL4"/>
<reference evidence="3" key="1">
    <citation type="submission" date="2020-08" db="EMBL/GenBank/DDBJ databases">
        <title>Whole genome shotgun sequence of Actinocatenispora sera NBRC 101916.</title>
        <authorList>
            <person name="Komaki H."/>
            <person name="Tamura T."/>
        </authorList>
    </citation>
    <scope>NUCLEOTIDE SEQUENCE</scope>
    <source>
        <strain evidence="3">NBRC 101916</strain>
    </source>
</reference>
<sequence>MSERESNTPQPDAPVPSPDTAAAAPPPDAAEVAPSPGTAAAAPPPEAAVAVPSWDAAVVPPPVVPVVAKRRRRWPLLAVIAGVVVLAVVGTAVGIPLYRKLTAPPPTERVLAAAAALATAPAMSLRGSVWGVEDGSFETFDARVGADTTTVGTISIGGGRADFLVGPRLVRLRGDRRSLLAIKPDVAEYGVGTWLELEPATLNVAFSELTPRNVANRMRDGLRANGTGKYAAVPADGFPTRLGRTEVTPYRLPSGRVAFVTADAPYRLAGFTGKFGLSVEGELTAEVSVLTSKQFATDYAAQNRAAGEAPTEPAHYMLKPDSEKQGSCTERSCAESAVVVADGGVTGGPGHVIGVFSSDSANKHVVGTCTAKLPKLKPNGSARVWCTTTSASWRKWTAHGGSKRYWFWMVPLSPGWQGDDLRSELHLFRIGALNEDVVTGYELFTAGPAEFFGVMDSLVGQGWSAAAAWQATTNLADSGALGLAAPMLRAGTLTVDPKAGPGALEAGSLPFYREARRRYDAHGGKLAVGGYTDSSGRHHTGHLYDVTRRRVVTAVPLTADSMRGLRSQWPDAVERCRNANAPEGFGRDLVLVATPRSPLYWLGGDDVARTLRAAGVAGKDLAGIATLTVVTGTGAIAVRAADLG</sequence>
<evidence type="ECO:0000313" key="3">
    <source>
        <dbReference type="EMBL" id="BCJ27909.1"/>
    </source>
</evidence>